<dbReference type="InterPro" id="IPR017871">
    <property type="entry name" value="ABC_transporter-like_CS"/>
</dbReference>
<dbReference type="PANTHER" id="PTHR42855">
    <property type="entry name" value="ABC TRANSPORTER ATP-BINDING SUBUNIT"/>
    <property type="match status" value="1"/>
</dbReference>
<dbReference type="OrthoDB" id="9762369at2"/>
<evidence type="ECO:0000313" key="5">
    <source>
        <dbReference type="Proteomes" id="UP000051307"/>
    </source>
</evidence>
<comment type="caution">
    <text evidence="4">The sequence shown here is derived from an EMBL/GenBank/DDBJ whole genome shotgun (WGS) entry which is preliminary data.</text>
</comment>
<organism evidence="4 5">
    <name type="scientific">Lactobacillus kitasatonis DSM 16761 = JCM 1039</name>
    <dbReference type="NCBI Taxonomy" id="1423767"/>
    <lineage>
        <taxon>Bacteria</taxon>
        <taxon>Bacillati</taxon>
        <taxon>Bacillota</taxon>
        <taxon>Bacilli</taxon>
        <taxon>Lactobacillales</taxon>
        <taxon>Lactobacillaceae</taxon>
        <taxon>Lactobacillus</taxon>
    </lineage>
</organism>
<feature type="domain" description="ABC transporter" evidence="3">
    <location>
        <begin position="316"/>
        <end position="504"/>
    </location>
</feature>
<dbReference type="InterPro" id="IPR003593">
    <property type="entry name" value="AAA+_ATPase"/>
</dbReference>
<dbReference type="Pfam" id="PF00005">
    <property type="entry name" value="ABC_tran"/>
    <property type="match status" value="2"/>
</dbReference>
<dbReference type="SMART" id="SM00382">
    <property type="entry name" value="AAA"/>
    <property type="match status" value="2"/>
</dbReference>
<protein>
    <recommendedName>
        <fullName evidence="3">ABC transporter domain-containing protein</fullName>
    </recommendedName>
</protein>
<dbReference type="PROSITE" id="PS00211">
    <property type="entry name" value="ABC_TRANSPORTER_1"/>
    <property type="match status" value="1"/>
</dbReference>
<dbReference type="Proteomes" id="UP000051307">
    <property type="component" value="Unassembled WGS sequence"/>
</dbReference>
<dbReference type="InterPro" id="IPR003439">
    <property type="entry name" value="ABC_transporter-like_ATP-bd"/>
</dbReference>
<keyword evidence="1" id="KW-0547">Nucleotide-binding</keyword>
<evidence type="ECO:0000313" key="4">
    <source>
        <dbReference type="EMBL" id="KRM06752.1"/>
    </source>
</evidence>
<gene>
    <name evidence="4" type="ORF">FC59_GL001670</name>
</gene>
<dbReference type="InterPro" id="IPR051309">
    <property type="entry name" value="ABCF_ATPase"/>
</dbReference>
<reference evidence="4 5" key="1">
    <citation type="journal article" date="2015" name="Genome Announc.">
        <title>Expanding the biotechnology potential of lactobacilli through comparative genomics of 213 strains and associated genera.</title>
        <authorList>
            <person name="Sun Z."/>
            <person name="Harris H.M."/>
            <person name="McCann A."/>
            <person name="Guo C."/>
            <person name="Argimon S."/>
            <person name="Zhang W."/>
            <person name="Yang X."/>
            <person name="Jeffery I.B."/>
            <person name="Cooney J.C."/>
            <person name="Kagawa T.F."/>
            <person name="Liu W."/>
            <person name="Song Y."/>
            <person name="Salvetti E."/>
            <person name="Wrobel A."/>
            <person name="Rasinkangas P."/>
            <person name="Parkhill J."/>
            <person name="Rea M.C."/>
            <person name="O'Sullivan O."/>
            <person name="Ritari J."/>
            <person name="Douillard F.P."/>
            <person name="Paul Ross R."/>
            <person name="Yang R."/>
            <person name="Briner A.E."/>
            <person name="Felis G.E."/>
            <person name="de Vos W.M."/>
            <person name="Barrangou R."/>
            <person name="Klaenhammer T.R."/>
            <person name="Caufield P.W."/>
            <person name="Cui Y."/>
            <person name="Zhang H."/>
            <person name="O'Toole P.W."/>
        </authorList>
    </citation>
    <scope>NUCLEOTIDE SEQUENCE [LARGE SCALE GENOMIC DNA]</scope>
    <source>
        <strain evidence="4 5">DSM 16761</strain>
    </source>
</reference>
<keyword evidence="2" id="KW-0067">ATP-binding</keyword>
<dbReference type="PANTHER" id="PTHR42855:SF2">
    <property type="entry name" value="DRUG RESISTANCE ABC TRANSPORTER,ATP-BINDING PROTEIN"/>
    <property type="match status" value="1"/>
</dbReference>
<dbReference type="PATRIC" id="fig|1423767.3.peg.1732"/>
<evidence type="ECO:0000256" key="2">
    <source>
        <dbReference type="ARBA" id="ARBA00022840"/>
    </source>
</evidence>
<dbReference type="PROSITE" id="PS50893">
    <property type="entry name" value="ABC_TRANSPORTER_2"/>
    <property type="match status" value="2"/>
</dbReference>
<dbReference type="GO" id="GO:0005524">
    <property type="term" value="F:ATP binding"/>
    <property type="evidence" value="ECO:0007669"/>
    <property type="project" value="UniProtKB-KW"/>
</dbReference>
<accession>A0A0R1VLP2</accession>
<dbReference type="RefSeq" id="WP_025014972.1">
    <property type="nucleotide sequence ID" value="NZ_AZFU01000004.1"/>
</dbReference>
<name>A0A0R1VLP2_9LACO</name>
<dbReference type="eggNOG" id="COG0488">
    <property type="taxonomic scope" value="Bacteria"/>
</dbReference>
<proteinExistence type="predicted"/>
<dbReference type="NCBIfam" id="NF000355">
    <property type="entry name" value="ribo_prot_ABC_F"/>
    <property type="match status" value="1"/>
</dbReference>
<dbReference type="CDD" id="cd03221">
    <property type="entry name" value="ABCF_EF-3"/>
    <property type="match status" value="2"/>
</dbReference>
<dbReference type="GO" id="GO:0016887">
    <property type="term" value="F:ATP hydrolysis activity"/>
    <property type="evidence" value="ECO:0007669"/>
    <property type="project" value="InterPro"/>
</dbReference>
<dbReference type="SUPFAM" id="SSF52540">
    <property type="entry name" value="P-loop containing nucleoside triphosphate hydrolases"/>
    <property type="match status" value="2"/>
</dbReference>
<dbReference type="InterPro" id="IPR027417">
    <property type="entry name" value="P-loop_NTPase"/>
</dbReference>
<evidence type="ECO:0000259" key="3">
    <source>
        <dbReference type="PROSITE" id="PS50893"/>
    </source>
</evidence>
<dbReference type="AlphaFoldDB" id="A0A0R1VLP2"/>
<evidence type="ECO:0000256" key="1">
    <source>
        <dbReference type="ARBA" id="ARBA00022741"/>
    </source>
</evidence>
<sequence length="505" mass="58630">MSNIKISNLSFRYEDASDNIFNDLNLNLDSSWKLGLVGRNGRGKTTLLNLLRGKLQGTGKIESKLVFSYFPITEKNPENITLYELQDQANFEQWELERELNLMDTDPNLLWQPFNTLSGGEQTKVLLALSFTDRDAFPLIDEPTNHLDEASRLQVAEYLRKHDKGYIVVSHDRDFLNQITDHILAIENTEIHLYQGNYASYEDTKEKRDQFNRDKNEKLKGEIKSLNNKYVRFNNWSDSVEAQKYQGRKTQYVLNRRTRLNKGAIGHAAAKMMKKAINTQHRMDKRIEEKKGLMVNIEDVPDLTMNFQPNYHQTLLETQHLSLKVQDKQLFEDLNMIVKNKGIVSLEGKNGSGKSTFLKLLLSKTNEVSYQGKFVLINGLKISYLPQDFTEYTGTLKEFAEKQKISYEELLNNLKKMGFPRESFTTKIEEMSMGQQKRVALAKSLVEPADLYLWDEPANYLDVFNQDQLIKLLKDKQPAVLLVEHDQYFIEHVAKHRIKLEKSSK</sequence>
<feature type="domain" description="ABC transporter" evidence="3">
    <location>
        <begin position="4"/>
        <end position="213"/>
    </location>
</feature>
<dbReference type="EMBL" id="AZFU01000004">
    <property type="protein sequence ID" value="KRM06752.1"/>
    <property type="molecule type" value="Genomic_DNA"/>
</dbReference>
<dbReference type="Gene3D" id="3.40.50.300">
    <property type="entry name" value="P-loop containing nucleotide triphosphate hydrolases"/>
    <property type="match status" value="2"/>
</dbReference>